<gene>
    <name evidence="1" type="ORF">WKI58_28230</name>
</gene>
<protein>
    <submittedName>
        <fullName evidence="1">Uncharacterized protein</fullName>
    </submittedName>
</protein>
<evidence type="ECO:0000313" key="2">
    <source>
        <dbReference type="Proteomes" id="UP001375539"/>
    </source>
</evidence>
<reference evidence="1" key="1">
    <citation type="submission" date="2024-03" db="EMBL/GenBank/DDBJ databases">
        <title>Novel Streptomyces species of biotechnological and ecological value are a feature of Machair soil.</title>
        <authorList>
            <person name="Prole J.R."/>
            <person name="Goodfellow M."/>
            <person name="Allenby N."/>
            <person name="Ward A.C."/>
        </authorList>
    </citation>
    <scope>NUCLEOTIDE SEQUENCE</scope>
    <source>
        <strain evidence="1">MS1.AVA.4</strain>
    </source>
</reference>
<dbReference type="Proteomes" id="UP001375539">
    <property type="component" value="Unassembled WGS sequence"/>
</dbReference>
<accession>A0ACC6QQ33</accession>
<name>A0ACC6QQ33_9ACTN</name>
<dbReference type="EMBL" id="JBBKAI010000002">
    <property type="protein sequence ID" value="MEJ8660361.1"/>
    <property type="molecule type" value="Genomic_DNA"/>
</dbReference>
<organism evidence="1 2">
    <name type="scientific">Streptomyces pratisoli</name>
    <dbReference type="NCBI Taxonomy" id="3139917"/>
    <lineage>
        <taxon>Bacteria</taxon>
        <taxon>Bacillati</taxon>
        <taxon>Actinomycetota</taxon>
        <taxon>Actinomycetes</taxon>
        <taxon>Kitasatosporales</taxon>
        <taxon>Streptomycetaceae</taxon>
        <taxon>Streptomyces</taxon>
    </lineage>
</organism>
<sequence length="122" mass="13115">MALLDLCRSLRILDRCLARVIAKDKKGHGAANLVHCAIHARRHTERADGKGETDTERAAEAAAHVEDTLSGLVREEWEHGGGYVVVVDGPFLSSDPDGTAQGEPEPSGKRYLRSTSGRTAPT</sequence>
<keyword evidence="2" id="KW-1185">Reference proteome</keyword>
<evidence type="ECO:0000313" key="1">
    <source>
        <dbReference type="EMBL" id="MEJ8660361.1"/>
    </source>
</evidence>
<comment type="caution">
    <text evidence="1">The sequence shown here is derived from an EMBL/GenBank/DDBJ whole genome shotgun (WGS) entry which is preliminary data.</text>
</comment>
<proteinExistence type="predicted"/>